<comment type="caution">
    <text evidence="7">The sequence shown here is derived from an EMBL/GenBank/DDBJ whole genome shotgun (WGS) entry which is preliminary data.</text>
</comment>
<reference evidence="7 8" key="1">
    <citation type="submission" date="2022-09" db="EMBL/GenBank/DDBJ databases">
        <title>Intensive care unit water sources are persistently colonized with multi-drug resistant bacteria and are the site of extensive horizontal gene transfer of antibiotic resistance genes.</title>
        <authorList>
            <person name="Diorio-Toth L."/>
        </authorList>
    </citation>
    <scope>NUCLEOTIDE SEQUENCE [LARGE SCALE GENOMIC DNA]</scope>
    <source>
        <strain evidence="7 8">GD03967</strain>
    </source>
</reference>
<dbReference type="RefSeq" id="WP_279991982.1">
    <property type="nucleotide sequence ID" value="NZ_DALZLU010000001.1"/>
</dbReference>
<feature type="region of interest" description="Disordered" evidence="5">
    <location>
        <begin position="54"/>
        <end position="92"/>
    </location>
</feature>
<feature type="domain" description="DNA-binding protein H-NS-like C-terminal" evidence="6">
    <location>
        <begin position="69"/>
        <end position="113"/>
    </location>
</feature>
<evidence type="ECO:0000256" key="4">
    <source>
        <dbReference type="ARBA" id="ARBA00023125"/>
    </source>
</evidence>
<dbReference type="InterPro" id="IPR027444">
    <property type="entry name" value="H-NS_C_dom"/>
</dbReference>
<comment type="similarity">
    <text evidence="2">Belongs to the histone-like protein H-NS family.</text>
</comment>
<dbReference type="PANTHER" id="PTHR38097">
    <property type="match status" value="1"/>
</dbReference>
<name>A0ABD4Z0I7_9BURK</name>
<accession>A0ABD4Z0I7</accession>
<evidence type="ECO:0000259" key="6">
    <source>
        <dbReference type="SMART" id="SM00528"/>
    </source>
</evidence>
<gene>
    <name evidence="7" type="ORF">N5C72_24620</name>
</gene>
<organism evidence="7 8">
    <name type="scientific">Achromobacter mucicolens</name>
    <dbReference type="NCBI Taxonomy" id="1389922"/>
    <lineage>
        <taxon>Bacteria</taxon>
        <taxon>Pseudomonadati</taxon>
        <taxon>Pseudomonadota</taxon>
        <taxon>Betaproteobacteria</taxon>
        <taxon>Burkholderiales</taxon>
        <taxon>Alcaligenaceae</taxon>
        <taxon>Achromobacter</taxon>
    </lineage>
</organism>
<feature type="compositionally biased region" description="Basic residues" evidence="5">
    <location>
        <begin position="56"/>
        <end position="65"/>
    </location>
</feature>
<comment type="subcellular location">
    <subcellularLocation>
        <location evidence="1">Cytoplasm</location>
        <location evidence="1">Nucleoid</location>
    </subcellularLocation>
</comment>
<dbReference type="Proteomes" id="UP001158644">
    <property type="component" value="Unassembled WGS sequence"/>
</dbReference>
<evidence type="ECO:0000256" key="3">
    <source>
        <dbReference type="ARBA" id="ARBA00022490"/>
    </source>
</evidence>
<evidence type="ECO:0000313" key="8">
    <source>
        <dbReference type="Proteomes" id="UP001158644"/>
    </source>
</evidence>
<evidence type="ECO:0000256" key="1">
    <source>
        <dbReference type="ARBA" id="ARBA00004453"/>
    </source>
</evidence>
<proteinExistence type="inferred from homology"/>
<dbReference type="Pfam" id="PF00816">
    <property type="entry name" value="Histone_HNS"/>
    <property type="match status" value="1"/>
</dbReference>
<dbReference type="EMBL" id="JAOBZK010000051">
    <property type="protein sequence ID" value="MDH1181272.1"/>
    <property type="molecule type" value="Genomic_DNA"/>
</dbReference>
<dbReference type="Gene3D" id="4.10.430.10">
    <property type="entry name" value="Histone-like protein H-NS, C-terminal domain"/>
    <property type="match status" value="1"/>
</dbReference>
<dbReference type="GO" id="GO:0009295">
    <property type="term" value="C:nucleoid"/>
    <property type="evidence" value="ECO:0007669"/>
    <property type="project" value="UniProtKB-SubCell"/>
</dbReference>
<dbReference type="SUPFAM" id="SSF81273">
    <property type="entry name" value="H-NS histone-like proteins"/>
    <property type="match status" value="1"/>
</dbReference>
<keyword evidence="3" id="KW-0963">Cytoplasm</keyword>
<dbReference type="AlphaFoldDB" id="A0ABD4Z0I7"/>
<evidence type="ECO:0000313" key="7">
    <source>
        <dbReference type="EMBL" id="MDH1181272.1"/>
    </source>
</evidence>
<dbReference type="GO" id="GO:0003677">
    <property type="term" value="F:DNA binding"/>
    <property type="evidence" value="ECO:0007669"/>
    <property type="project" value="UniProtKB-KW"/>
</dbReference>
<dbReference type="PANTHER" id="PTHR38097:SF2">
    <property type="entry name" value="DNA-BINDING PROTEIN STPA"/>
    <property type="match status" value="1"/>
</dbReference>
<protein>
    <submittedName>
        <fullName evidence="7">H-NS histone family protein</fullName>
    </submittedName>
</protein>
<sequence>MESALAKINAQIQALQRRAESLRLNGRAAALQKIIRQMRDFQISPEDIQAAYAQKKAARRKRKTAQGKGDSRSVVAPKYRHPESGDTWSGRGRAPRWLAAAERAGASREHFLI</sequence>
<evidence type="ECO:0000256" key="2">
    <source>
        <dbReference type="ARBA" id="ARBA00010610"/>
    </source>
</evidence>
<keyword evidence="4" id="KW-0238">DNA-binding</keyword>
<dbReference type="InterPro" id="IPR037150">
    <property type="entry name" value="H-NS_C_dom_sf"/>
</dbReference>
<evidence type="ECO:0000256" key="5">
    <source>
        <dbReference type="SAM" id="MobiDB-lite"/>
    </source>
</evidence>
<dbReference type="SMART" id="SM00528">
    <property type="entry name" value="HNS"/>
    <property type="match status" value="1"/>
</dbReference>